<gene>
    <name evidence="2" type="ORF">H0E84_19175</name>
</gene>
<proteinExistence type="predicted"/>
<evidence type="ECO:0000313" key="2">
    <source>
        <dbReference type="EMBL" id="NZA28500.1"/>
    </source>
</evidence>
<dbReference type="AlphaFoldDB" id="A0A853JJE3"/>
<name>A0A853JJE3_9GAMM</name>
<organism evidence="2 3">
    <name type="scientific">Luteimonas salinisoli</name>
    <dbReference type="NCBI Taxonomy" id="2752307"/>
    <lineage>
        <taxon>Bacteria</taxon>
        <taxon>Pseudomonadati</taxon>
        <taxon>Pseudomonadota</taxon>
        <taxon>Gammaproteobacteria</taxon>
        <taxon>Lysobacterales</taxon>
        <taxon>Lysobacteraceae</taxon>
        <taxon>Luteimonas</taxon>
    </lineage>
</organism>
<dbReference type="InterPro" id="IPR021733">
    <property type="entry name" value="DUF3304"/>
</dbReference>
<dbReference type="EMBL" id="JACCKA010000093">
    <property type="protein sequence ID" value="NZA28500.1"/>
    <property type="molecule type" value="Genomic_DNA"/>
</dbReference>
<keyword evidence="3" id="KW-1185">Reference proteome</keyword>
<comment type="caution">
    <text evidence="2">The sequence shown here is derived from an EMBL/GenBank/DDBJ whole genome shotgun (WGS) entry which is preliminary data.</text>
</comment>
<reference evidence="2 3" key="1">
    <citation type="submission" date="2020-07" db="EMBL/GenBank/DDBJ databases">
        <title>Luteimonas sp. SJ-92.</title>
        <authorList>
            <person name="Huang X.-X."/>
            <person name="Xu L."/>
            <person name="Sun J.-Q."/>
        </authorList>
    </citation>
    <scope>NUCLEOTIDE SEQUENCE [LARGE SCALE GENOMIC DNA]</scope>
    <source>
        <strain evidence="2 3">SJ-92</strain>
    </source>
</reference>
<dbReference type="Pfam" id="PF11745">
    <property type="entry name" value="DUF3304"/>
    <property type="match status" value="1"/>
</dbReference>
<dbReference type="Proteomes" id="UP000578091">
    <property type="component" value="Unassembled WGS sequence"/>
</dbReference>
<evidence type="ECO:0000256" key="1">
    <source>
        <dbReference type="SAM" id="MobiDB-lite"/>
    </source>
</evidence>
<accession>A0A853JJE3</accession>
<sequence length="164" mass="17893">MTKGVLLACERADSAKLPVSVILSLLPMLVACGADPDARFGTSVTAMDHDPSDTLVRSVTVDGAWAGPAGTGGSTVCCVSLPVRWHEGLQATVRWERCEPYGENCRWHEKAVPIHPYTEVGRVWLHIVNDDEVAIIPSMLAPDHPDYPGPGYPEKDFFRKKDTP</sequence>
<protein>
    <submittedName>
        <fullName evidence="2">DUF3304 domain-containing protein</fullName>
    </submittedName>
</protein>
<feature type="region of interest" description="Disordered" evidence="1">
    <location>
        <begin position="145"/>
        <end position="164"/>
    </location>
</feature>
<dbReference type="PROSITE" id="PS51257">
    <property type="entry name" value="PROKAR_LIPOPROTEIN"/>
    <property type="match status" value="1"/>
</dbReference>
<evidence type="ECO:0000313" key="3">
    <source>
        <dbReference type="Proteomes" id="UP000578091"/>
    </source>
</evidence>
<dbReference type="RefSeq" id="WP_180680259.1">
    <property type="nucleotide sequence ID" value="NZ_JACCKA010000093.1"/>
</dbReference>
<feature type="compositionally biased region" description="Basic and acidic residues" evidence="1">
    <location>
        <begin position="153"/>
        <end position="164"/>
    </location>
</feature>